<dbReference type="InterPro" id="IPR011990">
    <property type="entry name" value="TPR-like_helical_dom_sf"/>
</dbReference>
<dbReference type="Gene3D" id="1.25.40.10">
    <property type="entry name" value="Tetratricopeptide repeat domain"/>
    <property type="match status" value="2"/>
</dbReference>
<sequence length="491" mass="53858">MTTPAAPVETAFALLREGRLVDAQDLMTRELQAVTARHGRGGPEWAAAQCDLGNVLLHADQLDRAIECFRHAASVPGHDHESRKDQLTYRMNLGTALRAAGRLEESEKELRQGLEERLAFYGREHPGYAFGLEPLADLLLARGDVRQARRIADEAVLNLWRNGHERVAAVLALRAAAIHAAGTDEPMFEGLDQLPDAMVERLSAYLIERLDHRDPAAKGLLTALVAALEERLGADHQATLNALSTLANLGRDLGDQHGRVEVITRVLASYDRQGRDEPALMAALALAMAQHEADDDEAALRTYESANARAERIGRPELHSEVLRNWGIALKEAGRPEPAERRLNEALAQARRGADYETVGRAGVALGLFLQHEGRLPEARQVLEEGLAVLNPAHPDAIVGRSHLGAVREGRTCGCGDLSGTVADAFREFVLTRIPADLLDRLEVSVEDGNFKVGVHLRREPAEGELERLNYVMQAAHAEFRRRVGEPRYAG</sequence>
<dbReference type="Proteomes" id="UP000619260">
    <property type="component" value="Unassembled WGS sequence"/>
</dbReference>
<dbReference type="SUPFAM" id="SSF48452">
    <property type="entry name" value="TPR-like"/>
    <property type="match status" value="2"/>
</dbReference>
<name>A0A8J3YH87_9ACTN</name>
<organism evidence="3 4">
    <name type="scientific">Virgisporangium aliadipatigenens</name>
    <dbReference type="NCBI Taxonomy" id="741659"/>
    <lineage>
        <taxon>Bacteria</taxon>
        <taxon>Bacillati</taxon>
        <taxon>Actinomycetota</taxon>
        <taxon>Actinomycetes</taxon>
        <taxon>Micromonosporales</taxon>
        <taxon>Micromonosporaceae</taxon>
        <taxon>Virgisporangium</taxon>
    </lineage>
</organism>
<gene>
    <name evidence="3" type="ORF">Val02_21250</name>
</gene>
<evidence type="ECO:0000256" key="1">
    <source>
        <dbReference type="ARBA" id="ARBA00022737"/>
    </source>
</evidence>
<reference evidence="3" key="1">
    <citation type="submission" date="2021-01" db="EMBL/GenBank/DDBJ databases">
        <title>Whole genome shotgun sequence of Virgisporangium aliadipatigenens NBRC 105644.</title>
        <authorList>
            <person name="Komaki H."/>
            <person name="Tamura T."/>
        </authorList>
    </citation>
    <scope>NUCLEOTIDE SEQUENCE</scope>
    <source>
        <strain evidence="3">NBRC 105644</strain>
    </source>
</reference>
<dbReference type="SMART" id="SM00028">
    <property type="entry name" value="TPR"/>
    <property type="match status" value="3"/>
</dbReference>
<proteinExistence type="predicted"/>
<accession>A0A8J3YH87</accession>
<dbReference type="EMBL" id="BOPF01000006">
    <property type="protein sequence ID" value="GIJ45239.1"/>
    <property type="molecule type" value="Genomic_DNA"/>
</dbReference>
<evidence type="ECO:0008006" key="5">
    <source>
        <dbReference type="Google" id="ProtNLM"/>
    </source>
</evidence>
<keyword evidence="4" id="KW-1185">Reference proteome</keyword>
<dbReference type="PANTHER" id="PTHR45641:SF19">
    <property type="entry name" value="NEPHROCYSTIN-3"/>
    <property type="match status" value="1"/>
</dbReference>
<dbReference type="RefSeq" id="WP_203898778.1">
    <property type="nucleotide sequence ID" value="NZ_BOPF01000006.1"/>
</dbReference>
<keyword evidence="2" id="KW-0802">TPR repeat</keyword>
<dbReference type="InterPro" id="IPR019734">
    <property type="entry name" value="TPR_rpt"/>
</dbReference>
<dbReference type="Pfam" id="PF13424">
    <property type="entry name" value="TPR_12"/>
    <property type="match status" value="1"/>
</dbReference>
<evidence type="ECO:0000313" key="4">
    <source>
        <dbReference type="Proteomes" id="UP000619260"/>
    </source>
</evidence>
<protein>
    <recommendedName>
        <fullName evidence="5">Tetratricopeptide repeat protein</fullName>
    </recommendedName>
</protein>
<dbReference type="PANTHER" id="PTHR45641">
    <property type="entry name" value="TETRATRICOPEPTIDE REPEAT PROTEIN (AFU_ORTHOLOGUE AFUA_6G03870)"/>
    <property type="match status" value="1"/>
</dbReference>
<evidence type="ECO:0000313" key="3">
    <source>
        <dbReference type="EMBL" id="GIJ45239.1"/>
    </source>
</evidence>
<dbReference type="AlphaFoldDB" id="A0A8J3YH87"/>
<evidence type="ECO:0000256" key="2">
    <source>
        <dbReference type="ARBA" id="ARBA00022803"/>
    </source>
</evidence>
<keyword evidence="1" id="KW-0677">Repeat</keyword>
<comment type="caution">
    <text evidence="3">The sequence shown here is derived from an EMBL/GenBank/DDBJ whole genome shotgun (WGS) entry which is preliminary data.</text>
</comment>